<dbReference type="CDD" id="cd00063">
    <property type="entry name" value="FN3"/>
    <property type="match status" value="1"/>
</dbReference>
<organism evidence="3 4">
    <name type="scientific">Aromia moschata</name>
    <dbReference type="NCBI Taxonomy" id="1265417"/>
    <lineage>
        <taxon>Eukaryota</taxon>
        <taxon>Metazoa</taxon>
        <taxon>Ecdysozoa</taxon>
        <taxon>Arthropoda</taxon>
        <taxon>Hexapoda</taxon>
        <taxon>Insecta</taxon>
        <taxon>Pterygota</taxon>
        <taxon>Neoptera</taxon>
        <taxon>Endopterygota</taxon>
        <taxon>Coleoptera</taxon>
        <taxon>Polyphaga</taxon>
        <taxon>Cucujiformia</taxon>
        <taxon>Chrysomeloidea</taxon>
        <taxon>Cerambycidae</taxon>
        <taxon>Cerambycinae</taxon>
        <taxon>Callichromatini</taxon>
        <taxon>Aromia</taxon>
    </lineage>
</organism>
<protein>
    <recommendedName>
        <fullName evidence="2">Fibronectin type-III domain-containing protein</fullName>
    </recommendedName>
</protein>
<dbReference type="Gene3D" id="2.60.40.10">
    <property type="entry name" value="Immunoglobulins"/>
    <property type="match status" value="1"/>
</dbReference>
<proteinExistence type="predicted"/>
<dbReference type="InterPro" id="IPR052709">
    <property type="entry name" value="Transposase-MT_Hybrid"/>
</dbReference>
<evidence type="ECO:0000256" key="1">
    <source>
        <dbReference type="SAM" id="MobiDB-lite"/>
    </source>
</evidence>
<evidence type="ECO:0000259" key="2">
    <source>
        <dbReference type="PROSITE" id="PS50853"/>
    </source>
</evidence>
<dbReference type="Proteomes" id="UP001162162">
    <property type="component" value="Unassembled WGS sequence"/>
</dbReference>
<accession>A0AAV8YVJ9</accession>
<reference evidence="3" key="1">
    <citation type="journal article" date="2023" name="Insect Mol. Biol.">
        <title>Genome sequencing provides insights into the evolution of gene families encoding plant cell wall-degrading enzymes in longhorned beetles.</title>
        <authorList>
            <person name="Shin N.R."/>
            <person name="Okamura Y."/>
            <person name="Kirsch R."/>
            <person name="Pauchet Y."/>
        </authorList>
    </citation>
    <scope>NUCLEOTIDE SEQUENCE</scope>
    <source>
        <strain evidence="3">AMC_N1</strain>
    </source>
</reference>
<dbReference type="Gene3D" id="1.10.10.1450">
    <property type="match status" value="1"/>
</dbReference>
<evidence type="ECO:0000313" key="3">
    <source>
        <dbReference type="EMBL" id="KAJ8955159.1"/>
    </source>
</evidence>
<dbReference type="Pfam" id="PF00041">
    <property type="entry name" value="fn3"/>
    <property type="match status" value="1"/>
</dbReference>
<dbReference type="AlphaFoldDB" id="A0AAV8YVJ9"/>
<dbReference type="InterPro" id="IPR036116">
    <property type="entry name" value="FN3_sf"/>
</dbReference>
<dbReference type="PANTHER" id="PTHR46060">
    <property type="entry name" value="MARINER MOS1 TRANSPOSASE-LIKE PROTEIN"/>
    <property type="match status" value="1"/>
</dbReference>
<dbReference type="PROSITE" id="PS50853">
    <property type="entry name" value="FN3"/>
    <property type="match status" value="1"/>
</dbReference>
<dbReference type="InterPro" id="IPR003961">
    <property type="entry name" value="FN3_dom"/>
</dbReference>
<keyword evidence="4" id="KW-1185">Reference proteome</keyword>
<dbReference type="EMBL" id="JAPWTK010000040">
    <property type="protein sequence ID" value="KAJ8955159.1"/>
    <property type="molecule type" value="Genomic_DNA"/>
</dbReference>
<name>A0AAV8YVJ9_9CUCU</name>
<evidence type="ECO:0000313" key="4">
    <source>
        <dbReference type="Proteomes" id="UP001162162"/>
    </source>
</evidence>
<sequence>MVGAFGIIWAMGCCNWNKFTGGDLIPLDPPENLTLITFDDRDVVIEWDPIEEGSVRGTFRGYLVRVWNHALSQVYAIPPDVTRTPVQFFPFSKNFITVAARNDKYVGPRSNAISFDAPQTVYAPVMRRKMLSVQMEQRVNLKFLVNLEKTFIEAYAILKEVYKNKCLFRTQVFEWFKRFKEGRETTEDDQRPGRPSTSNGAKTPHFRAKGINNEHLR</sequence>
<dbReference type="SUPFAM" id="SSF49265">
    <property type="entry name" value="Fibronectin type III"/>
    <property type="match status" value="1"/>
</dbReference>
<dbReference type="InterPro" id="IPR013783">
    <property type="entry name" value="Ig-like_fold"/>
</dbReference>
<feature type="region of interest" description="Disordered" evidence="1">
    <location>
        <begin position="184"/>
        <end position="217"/>
    </location>
</feature>
<feature type="domain" description="Fibronectin type-III" evidence="2">
    <location>
        <begin position="29"/>
        <end position="120"/>
    </location>
</feature>
<comment type="caution">
    <text evidence="3">The sequence shown here is derived from an EMBL/GenBank/DDBJ whole genome shotgun (WGS) entry which is preliminary data.</text>
</comment>
<dbReference type="PANTHER" id="PTHR46060:SF1">
    <property type="entry name" value="MARINER MOS1 TRANSPOSASE-LIKE PROTEIN"/>
    <property type="match status" value="1"/>
</dbReference>
<gene>
    <name evidence="3" type="ORF">NQ318_009052</name>
</gene>